<accession>A0A016WNM0</accession>
<dbReference type="Proteomes" id="UP000024635">
    <property type="component" value="Unassembled WGS sequence"/>
</dbReference>
<dbReference type="PANTHER" id="PTHR15955">
    <property type="entry name" value="RWD DOMAIN CONTAINING PROTEIN 2"/>
    <property type="match status" value="1"/>
</dbReference>
<dbReference type="STRING" id="53326.A0A016WNM0"/>
<protein>
    <recommendedName>
        <fullName evidence="1">Small nuclear ribonucleoprotein Prp3 C-terminal domain-containing protein</fullName>
    </recommendedName>
</protein>
<evidence type="ECO:0000259" key="1">
    <source>
        <dbReference type="Pfam" id="PF06544"/>
    </source>
</evidence>
<dbReference type="Pfam" id="PF06544">
    <property type="entry name" value="Prp3_C"/>
    <property type="match status" value="1"/>
</dbReference>
<dbReference type="CDD" id="cd24163">
    <property type="entry name" value="RWDD2_C"/>
    <property type="match status" value="1"/>
</dbReference>
<name>A0A016WNM0_9BILA</name>
<feature type="domain" description="Small nuclear ribonucleoprotein Prp3 C-terminal" evidence="1">
    <location>
        <begin position="88"/>
        <end position="149"/>
    </location>
</feature>
<comment type="caution">
    <text evidence="2">The sequence shown here is derived from an EMBL/GenBank/DDBJ whole genome shotgun (WGS) entry which is preliminary data.</text>
</comment>
<gene>
    <name evidence="2" type="primary">Acey_s0569.g69</name>
    <name evidence="2" type="ORF">Y032_0569g69</name>
</gene>
<dbReference type="InterPro" id="IPR017359">
    <property type="entry name" value="Phi-like"/>
</dbReference>
<proteinExistence type="predicted"/>
<reference evidence="3" key="1">
    <citation type="journal article" date="2015" name="Nat. Genet.">
        <title>The genome and transcriptome of the zoonotic hookworm Ancylostoma ceylanicum identify infection-specific gene families.</title>
        <authorList>
            <person name="Schwarz E.M."/>
            <person name="Hu Y."/>
            <person name="Antoshechkin I."/>
            <person name="Miller M.M."/>
            <person name="Sternberg P.W."/>
            <person name="Aroian R.V."/>
        </authorList>
    </citation>
    <scope>NUCLEOTIDE SEQUENCE</scope>
    <source>
        <strain evidence="3">HY135</strain>
    </source>
</reference>
<dbReference type="OrthoDB" id="432412at2759"/>
<evidence type="ECO:0000313" key="2">
    <source>
        <dbReference type="EMBL" id="EYC41414.1"/>
    </source>
</evidence>
<dbReference type="PANTHER" id="PTHR15955:SF8">
    <property type="entry name" value="RWD DOMAIN-CONTAINING PROTEIN 2B-RELATED"/>
    <property type="match status" value="1"/>
</dbReference>
<dbReference type="InterPro" id="IPR059181">
    <property type="entry name" value="RWDD2A-B_C"/>
</dbReference>
<organism evidence="2 3">
    <name type="scientific">Ancylostoma ceylanicum</name>
    <dbReference type="NCBI Taxonomy" id="53326"/>
    <lineage>
        <taxon>Eukaryota</taxon>
        <taxon>Metazoa</taxon>
        <taxon>Ecdysozoa</taxon>
        <taxon>Nematoda</taxon>
        <taxon>Chromadorea</taxon>
        <taxon>Rhabditida</taxon>
        <taxon>Rhabditina</taxon>
        <taxon>Rhabditomorpha</taxon>
        <taxon>Strongyloidea</taxon>
        <taxon>Ancylostomatidae</taxon>
        <taxon>Ancylostomatinae</taxon>
        <taxon>Ancylostoma</taxon>
    </lineage>
</organism>
<dbReference type="AlphaFoldDB" id="A0A016WNM0"/>
<sequence length="198" mass="22858">MYSITTRVFLLYYCFESGLIALSRTIFSINNELRKWIHDQELGAPLIAQIASWVLENCQFYRKESEECLVRPNSSNGSESYSRFYILSHHLRSPVKRSDLIYFAKKLHLTGFSTPGQPAVIVVEGESKACEEYWKEVKSWTWKRISLRHSDVLQSRDDMKFTEFREILHCGGGNAMADVKQILVDAGLGDKFNTLYSL</sequence>
<keyword evidence="3" id="KW-1185">Reference proteome</keyword>
<dbReference type="InterPro" id="IPR010541">
    <property type="entry name" value="Prp3_C"/>
</dbReference>
<dbReference type="EMBL" id="JARK01000169">
    <property type="protein sequence ID" value="EYC41414.1"/>
    <property type="molecule type" value="Genomic_DNA"/>
</dbReference>
<evidence type="ECO:0000313" key="3">
    <source>
        <dbReference type="Proteomes" id="UP000024635"/>
    </source>
</evidence>